<evidence type="ECO:0000256" key="16">
    <source>
        <dbReference type="ARBA" id="ARBA00022527"/>
    </source>
</evidence>
<evidence type="ECO:0000313" key="44">
    <source>
        <dbReference type="Proteomes" id="UP000507470"/>
    </source>
</evidence>
<evidence type="ECO:0000256" key="20">
    <source>
        <dbReference type="ARBA" id="ARBA00022723"/>
    </source>
</evidence>
<keyword evidence="30" id="KW-0168">Coated pit</keyword>
<evidence type="ECO:0000256" key="38">
    <source>
        <dbReference type="PROSITE-ProRule" id="PRU00192"/>
    </source>
</evidence>
<evidence type="ECO:0000256" key="36">
    <source>
        <dbReference type="ARBA" id="ARBA00072244"/>
    </source>
</evidence>
<dbReference type="CDD" id="cd05040">
    <property type="entry name" value="PTKc_Ack_like"/>
    <property type="match status" value="1"/>
</dbReference>
<keyword evidence="32" id="KW-0968">Cytoplasmic vesicle</keyword>
<keyword evidence="24 39" id="KW-0067">ATP-binding</keyword>
<evidence type="ECO:0000256" key="34">
    <source>
        <dbReference type="ARBA" id="ARBA00048679"/>
    </source>
</evidence>
<feature type="compositionally biased region" description="Pro residues" evidence="40">
    <location>
        <begin position="891"/>
        <end position="904"/>
    </location>
</feature>
<keyword evidence="27" id="KW-0965">Cell junction</keyword>
<evidence type="ECO:0000256" key="23">
    <source>
        <dbReference type="ARBA" id="ARBA00022777"/>
    </source>
</evidence>
<evidence type="ECO:0000256" key="17">
    <source>
        <dbReference type="ARBA" id="ARBA00022553"/>
    </source>
</evidence>
<dbReference type="Gene3D" id="3.30.200.20">
    <property type="entry name" value="Phosphorylase Kinase, domain 1"/>
    <property type="match status" value="1"/>
</dbReference>
<dbReference type="GO" id="GO:0005905">
    <property type="term" value="C:clathrin-coated pit"/>
    <property type="evidence" value="ECO:0007669"/>
    <property type="project" value="UniProtKB-SubCell"/>
</dbReference>
<comment type="subcellular location">
    <subcellularLocation>
        <location evidence="8">Cell junction</location>
        <location evidence="8">Adherens junction</location>
    </subcellularLocation>
    <subcellularLocation>
        <location evidence="6">Cell membrane</location>
    </subcellularLocation>
    <subcellularLocation>
        <location evidence="7">Cytoplasm</location>
        <location evidence="7">Cytosol</location>
    </subcellularLocation>
    <subcellularLocation>
        <location evidence="5">Cytoplasmic vesicle membrane</location>
        <topology evidence="5">Peripheral membrane protein</topology>
        <orientation evidence="5">Cytoplasmic side</orientation>
    </subcellularLocation>
    <subcellularLocation>
        <location evidence="3">Cytoplasmic vesicle</location>
        <location evidence="3">Clathrin-coated vesicle</location>
    </subcellularLocation>
    <subcellularLocation>
        <location evidence="4">Endosome</location>
    </subcellularLocation>
    <subcellularLocation>
        <location evidence="9">Membrane</location>
        <location evidence="9">Clathrin-coated pit</location>
    </subcellularLocation>
    <subcellularLocation>
        <location evidence="2">Nucleus</location>
    </subcellularLocation>
</comment>
<dbReference type="InterPro" id="IPR037085">
    <property type="entry name" value="Cdc42-bd-like_dom_sf"/>
</dbReference>
<evidence type="ECO:0000256" key="10">
    <source>
        <dbReference type="ARBA" id="ARBA00011903"/>
    </source>
</evidence>
<evidence type="ECO:0000256" key="31">
    <source>
        <dbReference type="ARBA" id="ARBA00023242"/>
    </source>
</evidence>
<feature type="region of interest" description="Disordered" evidence="40">
    <location>
        <begin position="638"/>
        <end position="775"/>
    </location>
</feature>
<evidence type="ECO:0000256" key="11">
    <source>
        <dbReference type="ARBA" id="ARBA00012513"/>
    </source>
</evidence>
<dbReference type="InterPro" id="IPR001452">
    <property type="entry name" value="SH3_domain"/>
</dbReference>
<evidence type="ECO:0000256" key="24">
    <source>
        <dbReference type="ARBA" id="ARBA00022840"/>
    </source>
</evidence>
<feature type="domain" description="SH3" evidence="41">
    <location>
        <begin position="409"/>
        <end position="469"/>
    </location>
</feature>
<keyword evidence="14" id="KW-0488">Methylation</keyword>
<evidence type="ECO:0000256" key="12">
    <source>
        <dbReference type="ARBA" id="ARBA00022443"/>
    </source>
</evidence>
<keyword evidence="31" id="KW-0539">Nucleus</keyword>
<dbReference type="EMBL" id="CACVKT020000782">
    <property type="protein sequence ID" value="CAC5362936.1"/>
    <property type="molecule type" value="Genomic_DNA"/>
</dbReference>
<evidence type="ECO:0000256" key="29">
    <source>
        <dbReference type="ARBA" id="ARBA00023137"/>
    </source>
</evidence>
<dbReference type="Gene3D" id="4.10.680.10">
    <property type="entry name" value="Cdc42-like binding domain"/>
    <property type="match status" value="1"/>
</dbReference>
<evidence type="ECO:0000256" key="8">
    <source>
        <dbReference type="ARBA" id="ARBA00004536"/>
    </source>
</evidence>
<dbReference type="FunFam" id="4.10.680.10:FF:000001">
    <property type="entry name" value="activated CDC42 kinase 1 isoform X1"/>
    <property type="match status" value="1"/>
</dbReference>
<dbReference type="SUPFAM" id="SSF50044">
    <property type="entry name" value="SH3-domain"/>
    <property type="match status" value="1"/>
</dbReference>
<dbReference type="InterPro" id="IPR050198">
    <property type="entry name" value="Non-receptor_tyrosine_kinases"/>
</dbReference>
<dbReference type="Pfam" id="PF22931">
    <property type="entry name" value="SAM_TNK"/>
    <property type="match status" value="1"/>
</dbReference>
<dbReference type="PROSITE" id="PS50011">
    <property type="entry name" value="PROTEIN_KINASE_DOM"/>
    <property type="match status" value="1"/>
</dbReference>
<dbReference type="Pfam" id="PF07714">
    <property type="entry name" value="PK_Tyr_Ser-Thr"/>
    <property type="match status" value="1"/>
</dbReference>
<evidence type="ECO:0000256" key="14">
    <source>
        <dbReference type="ARBA" id="ARBA00022481"/>
    </source>
</evidence>
<evidence type="ECO:0000256" key="4">
    <source>
        <dbReference type="ARBA" id="ARBA00004177"/>
    </source>
</evidence>
<dbReference type="GO" id="GO:0046872">
    <property type="term" value="F:metal ion binding"/>
    <property type="evidence" value="ECO:0007669"/>
    <property type="project" value="UniProtKB-KW"/>
</dbReference>
<feature type="region of interest" description="Disordered" evidence="40">
    <location>
        <begin position="512"/>
        <end position="534"/>
    </location>
</feature>
<dbReference type="FunFam" id="1.10.510.10:FF:000080">
    <property type="entry name" value="Putative activated CDC42 kinase 1"/>
    <property type="match status" value="1"/>
</dbReference>
<dbReference type="InterPro" id="IPR001245">
    <property type="entry name" value="Ser-Thr/Tyr_kinase_cat_dom"/>
</dbReference>
<feature type="region of interest" description="Disordered" evidence="40">
    <location>
        <begin position="949"/>
        <end position="989"/>
    </location>
</feature>
<dbReference type="EC" id="2.7.10.2" evidence="10"/>
<dbReference type="GO" id="GO:0006897">
    <property type="term" value="P:endocytosis"/>
    <property type="evidence" value="ECO:0007669"/>
    <property type="project" value="UniProtKB-KW"/>
</dbReference>
<evidence type="ECO:0000259" key="41">
    <source>
        <dbReference type="PROSITE" id="PS50002"/>
    </source>
</evidence>
<evidence type="ECO:0000256" key="9">
    <source>
        <dbReference type="ARBA" id="ARBA00004600"/>
    </source>
</evidence>
<dbReference type="CDD" id="cd00174">
    <property type="entry name" value="SH3"/>
    <property type="match status" value="1"/>
</dbReference>
<organism evidence="43 44">
    <name type="scientific">Mytilus coruscus</name>
    <name type="common">Sea mussel</name>
    <dbReference type="NCBI Taxonomy" id="42192"/>
    <lineage>
        <taxon>Eukaryota</taxon>
        <taxon>Metazoa</taxon>
        <taxon>Spiralia</taxon>
        <taxon>Lophotrochozoa</taxon>
        <taxon>Mollusca</taxon>
        <taxon>Bivalvia</taxon>
        <taxon>Autobranchia</taxon>
        <taxon>Pteriomorphia</taxon>
        <taxon>Mytilida</taxon>
        <taxon>Mytiloidea</taxon>
        <taxon>Mytilidae</taxon>
        <taxon>Mytilinae</taxon>
        <taxon>Mytilus</taxon>
    </lineage>
</organism>
<keyword evidence="29" id="KW-0829">Tyrosine-protein kinase</keyword>
<keyword evidence="16" id="KW-0723">Serine/threonine-protein kinase</keyword>
<keyword evidence="22" id="KW-0967">Endosome</keyword>
<keyword evidence="17" id="KW-0597">Phosphoprotein</keyword>
<dbReference type="Pfam" id="PF09027">
    <property type="entry name" value="GTPase_binding"/>
    <property type="match status" value="1"/>
</dbReference>
<dbReference type="FunFam" id="3.30.200.20:FF:000107">
    <property type="entry name" value="Putative activated CDC42 kinase 1"/>
    <property type="match status" value="1"/>
</dbReference>
<evidence type="ECO:0000256" key="26">
    <source>
        <dbReference type="ARBA" id="ARBA00022843"/>
    </source>
</evidence>
<dbReference type="GO" id="GO:0030136">
    <property type="term" value="C:clathrin-coated vesicle"/>
    <property type="evidence" value="ECO:0007669"/>
    <property type="project" value="UniProtKB-SubCell"/>
</dbReference>
<feature type="binding site" evidence="39">
    <location>
        <position position="179"/>
    </location>
    <ligand>
        <name>ATP</name>
        <dbReference type="ChEBI" id="CHEBI:30616"/>
    </ligand>
</feature>
<evidence type="ECO:0000256" key="1">
    <source>
        <dbReference type="ARBA" id="ARBA00001946"/>
    </source>
</evidence>
<evidence type="ECO:0000256" key="13">
    <source>
        <dbReference type="ARBA" id="ARBA00022475"/>
    </source>
</evidence>
<evidence type="ECO:0000256" key="2">
    <source>
        <dbReference type="ARBA" id="ARBA00004123"/>
    </source>
</evidence>
<feature type="compositionally biased region" description="Polar residues" evidence="40">
    <location>
        <begin position="970"/>
        <end position="989"/>
    </location>
</feature>
<proteinExistence type="inferred from homology"/>
<dbReference type="PANTHER" id="PTHR24418">
    <property type="entry name" value="TYROSINE-PROTEIN KINASE"/>
    <property type="match status" value="1"/>
</dbReference>
<keyword evidence="23" id="KW-0418">Kinase</keyword>
<evidence type="ECO:0000256" key="22">
    <source>
        <dbReference type="ARBA" id="ARBA00022753"/>
    </source>
</evidence>
<dbReference type="PROSITE" id="PS00107">
    <property type="entry name" value="PROTEIN_KINASE_ATP"/>
    <property type="match status" value="1"/>
</dbReference>
<dbReference type="InterPro" id="IPR017441">
    <property type="entry name" value="Protein_kinase_ATP_BS"/>
</dbReference>
<dbReference type="SUPFAM" id="SSF56112">
    <property type="entry name" value="Protein kinase-like (PK-like)"/>
    <property type="match status" value="1"/>
</dbReference>
<evidence type="ECO:0000256" key="5">
    <source>
        <dbReference type="ARBA" id="ARBA00004180"/>
    </source>
</evidence>
<dbReference type="OrthoDB" id="635774at2759"/>
<accession>A0A6J8A8Q6</accession>
<evidence type="ECO:0000256" key="3">
    <source>
        <dbReference type="ARBA" id="ARBA00004132"/>
    </source>
</evidence>
<evidence type="ECO:0000256" key="30">
    <source>
        <dbReference type="ARBA" id="ARBA00023176"/>
    </source>
</evidence>
<protein>
    <recommendedName>
        <fullName evidence="36">Activated CDC42 kinase 1</fullName>
        <ecNumber evidence="10">2.7.10.2</ecNumber>
        <ecNumber evidence="11">2.7.11.1</ecNumber>
    </recommendedName>
    <alternativeName>
        <fullName evidence="37">Tyrosine kinase non-receptor protein 2</fullName>
    </alternativeName>
</protein>
<keyword evidence="18" id="KW-0254">Endocytosis</keyword>
<keyword evidence="25" id="KW-0460">Magnesium</keyword>
<dbReference type="GO" id="GO:0005886">
    <property type="term" value="C:plasma membrane"/>
    <property type="evidence" value="ECO:0007669"/>
    <property type="project" value="UniProtKB-SubCell"/>
</dbReference>
<dbReference type="Pfam" id="PF00018">
    <property type="entry name" value="SH3_1"/>
    <property type="match status" value="1"/>
</dbReference>
<dbReference type="SMART" id="SM00219">
    <property type="entry name" value="TyrKc"/>
    <property type="match status" value="1"/>
</dbReference>
<comment type="cofactor">
    <cofactor evidence="1">
        <name>Mg(2+)</name>
        <dbReference type="ChEBI" id="CHEBI:18420"/>
    </cofactor>
</comment>
<feature type="domain" description="Protein kinase" evidence="42">
    <location>
        <begin position="148"/>
        <end position="406"/>
    </location>
</feature>
<dbReference type="InterPro" id="IPR036028">
    <property type="entry name" value="SH3-like_dom_sf"/>
</dbReference>
<gene>
    <name evidence="43" type="ORF">MCOR_4535</name>
</gene>
<evidence type="ECO:0000256" key="39">
    <source>
        <dbReference type="PROSITE-ProRule" id="PRU10141"/>
    </source>
</evidence>
<evidence type="ECO:0000256" key="27">
    <source>
        <dbReference type="ARBA" id="ARBA00022949"/>
    </source>
</evidence>
<keyword evidence="44" id="KW-1185">Reference proteome</keyword>
<keyword evidence="19 43" id="KW-0808">Transferase</keyword>
<reference evidence="43 44" key="1">
    <citation type="submission" date="2020-06" db="EMBL/GenBank/DDBJ databases">
        <authorList>
            <person name="Li R."/>
            <person name="Bekaert M."/>
        </authorList>
    </citation>
    <scope>NUCLEOTIDE SEQUENCE [LARGE SCALE GENOMIC DNA]</scope>
    <source>
        <strain evidence="44">wild</strain>
    </source>
</reference>
<dbReference type="GO" id="GO:0004715">
    <property type="term" value="F:non-membrane spanning protein tyrosine kinase activity"/>
    <property type="evidence" value="ECO:0007669"/>
    <property type="project" value="UniProtKB-EC"/>
</dbReference>
<dbReference type="GO" id="GO:0005634">
    <property type="term" value="C:nucleus"/>
    <property type="evidence" value="ECO:0007669"/>
    <property type="project" value="UniProtKB-SubCell"/>
</dbReference>
<evidence type="ECO:0000256" key="35">
    <source>
        <dbReference type="ARBA" id="ARBA00060742"/>
    </source>
</evidence>
<evidence type="ECO:0000259" key="42">
    <source>
        <dbReference type="PROSITE" id="PS50011"/>
    </source>
</evidence>
<evidence type="ECO:0000256" key="33">
    <source>
        <dbReference type="ARBA" id="ARBA00047899"/>
    </source>
</evidence>
<keyword evidence="12 38" id="KW-0728">SH3 domain</keyword>
<keyword evidence="26" id="KW-0832">Ubl conjugation</keyword>
<keyword evidence="28" id="KW-0472">Membrane</keyword>
<evidence type="ECO:0000256" key="15">
    <source>
        <dbReference type="ARBA" id="ARBA00022490"/>
    </source>
</evidence>
<dbReference type="Gene3D" id="1.10.510.10">
    <property type="entry name" value="Transferase(Phosphotransferase) domain 1"/>
    <property type="match status" value="1"/>
</dbReference>
<dbReference type="GO" id="GO:0005768">
    <property type="term" value="C:endosome"/>
    <property type="evidence" value="ECO:0007669"/>
    <property type="project" value="UniProtKB-SubCell"/>
</dbReference>
<dbReference type="GO" id="GO:0005829">
    <property type="term" value="C:cytosol"/>
    <property type="evidence" value="ECO:0007669"/>
    <property type="project" value="UniProtKB-SubCell"/>
</dbReference>
<dbReference type="InterPro" id="IPR011009">
    <property type="entry name" value="Kinase-like_dom_sf"/>
</dbReference>
<dbReference type="GO" id="GO:0005912">
    <property type="term" value="C:adherens junction"/>
    <property type="evidence" value="ECO:0007669"/>
    <property type="project" value="UniProtKB-SubCell"/>
</dbReference>
<evidence type="ECO:0000256" key="25">
    <source>
        <dbReference type="ARBA" id="ARBA00022842"/>
    </source>
</evidence>
<dbReference type="InterPro" id="IPR000719">
    <property type="entry name" value="Prot_kinase_dom"/>
</dbReference>
<dbReference type="SMART" id="SM00326">
    <property type="entry name" value="SH3"/>
    <property type="match status" value="1"/>
</dbReference>
<comment type="catalytic activity">
    <reaction evidence="34">
        <text>L-seryl-[protein] + ATP = O-phospho-L-seryl-[protein] + ADP + H(+)</text>
        <dbReference type="Rhea" id="RHEA:17989"/>
        <dbReference type="Rhea" id="RHEA-COMP:9863"/>
        <dbReference type="Rhea" id="RHEA-COMP:11604"/>
        <dbReference type="ChEBI" id="CHEBI:15378"/>
        <dbReference type="ChEBI" id="CHEBI:29999"/>
        <dbReference type="ChEBI" id="CHEBI:30616"/>
        <dbReference type="ChEBI" id="CHEBI:83421"/>
        <dbReference type="ChEBI" id="CHEBI:456216"/>
        <dbReference type="EC" id="2.7.11.1"/>
    </reaction>
</comment>
<dbReference type="EC" id="2.7.11.1" evidence="11"/>
<evidence type="ECO:0000256" key="28">
    <source>
        <dbReference type="ARBA" id="ARBA00023136"/>
    </source>
</evidence>
<feature type="region of interest" description="Disordered" evidence="40">
    <location>
        <begin position="877"/>
        <end position="907"/>
    </location>
</feature>
<feature type="compositionally biased region" description="Polar residues" evidence="40">
    <location>
        <begin position="666"/>
        <end position="676"/>
    </location>
</feature>
<evidence type="ECO:0000256" key="32">
    <source>
        <dbReference type="ARBA" id="ARBA00023329"/>
    </source>
</evidence>
<dbReference type="CDD" id="cd09539">
    <property type="entry name" value="SAM_TNK-like"/>
    <property type="match status" value="1"/>
</dbReference>
<dbReference type="AlphaFoldDB" id="A0A6J8A8Q6"/>
<dbReference type="GO" id="GO:0005524">
    <property type="term" value="F:ATP binding"/>
    <property type="evidence" value="ECO:0007669"/>
    <property type="project" value="UniProtKB-UniRule"/>
</dbReference>
<dbReference type="GO" id="GO:0030659">
    <property type="term" value="C:cytoplasmic vesicle membrane"/>
    <property type="evidence" value="ECO:0007669"/>
    <property type="project" value="UniProtKB-SubCell"/>
</dbReference>
<evidence type="ECO:0000256" key="40">
    <source>
        <dbReference type="SAM" id="MobiDB-lite"/>
    </source>
</evidence>
<dbReference type="PROSITE" id="PS50002">
    <property type="entry name" value="SH3"/>
    <property type="match status" value="1"/>
</dbReference>
<dbReference type="InterPro" id="IPR008266">
    <property type="entry name" value="Tyr_kinase_AS"/>
</dbReference>
<dbReference type="InterPro" id="IPR015116">
    <property type="entry name" value="Cdc42-bd-like"/>
</dbReference>
<comment type="similarity">
    <text evidence="35">Belongs to the protein kinase superfamily. Tyr protein kinase family.</text>
</comment>
<keyword evidence="21 39" id="KW-0547">Nucleotide-binding</keyword>
<evidence type="ECO:0000256" key="6">
    <source>
        <dbReference type="ARBA" id="ARBA00004236"/>
    </source>
</evidence>
<evidence type="ECO:0000256" key="19">
    <source>
        <dbReference type="ARBA" id="ARBA00022679"/>
    </source>
</evidence>
<dbReference type="Proteomes" id="UP000507470">
    <property type="component" value="Unassembled WGS sequence"/>
</dbReference>
<evidence type="ECO:0000256" key="18">
    <source>
        <dbReference type="ARBA" id="ARBA00022583"/>
    </source>
</evidence>
<comment type="catalytic activity">
    <reaction evidence="33">
        <text>L-threonyl-[protein] + ATP = O-phospho-L-threonyl-[protein] + ADP + H(+)</text>
        <dbReference type="Rhea" id="RHEA:46608"/>
        <dbReference type="Rhea" id="RHEA-COMP:11060"/>
        <dbReference type="Rhea" id="RHEA-COMP:11605"/>
        <dbReference type="ChEBI" id="CHEBI:15378"/>
        <dbReference type="ChEBI" id="CHEBI:30013"/>
        <dbReference type="ChEBI" id="CHEBI:30616"/>
        <dbReference type="ChEBI" id="CHEBI:61977"/>
        <dbReference type="ChEBI" id="CHEBI:456216"/>
        <dbReference type="EC" id="2.7.11.1"/>
    </reaction>
</comment>
<dbReference type="CDD" id="cd14328">
    <property type="entry name" value="UBA_TNK1"/>
    <property type="match status" value="1"/>
</dbReference>
<dbReference type="InterPro" id="IPR049587">
    <property type="entry name" value="TNK-like_SAM"/>
</dbReference>
<dbReference type="InterPro" id="IPR020635">
    <property type="entry name" value="Tyr_kinase_cat_dom"/>
</dbReference>
<evidence type="ECO:0000313" key="43">
    <source>
        <dbReference type="EMBL" id="CAC5362936.1"/>
    </source>
</evidence>
<dbReference type="PROSITE" id="PS00109">
    <property type="entry name" value="PROTEIN_KINASE_TYR"/>
    <property type="match status" value="1"/>
</dbReference>
<evidence type="ECO:0000256" key="7">
    <source>
        <dbReference type="ARBA" id="ARBA00004514"/>
    </source>
</evidence>
<keyword evidence="15" id="KW-0963">Cytoplasm</keyword>
<name>A0A6J8A8Q6_MYTCO</name>
<keyword evidence="20" id="KW-0479">Metal-binding</keyword>
<sequence length="1128" mass="127625">MYIERMICRELCKAPKEYIKNYSSLKPSEDDTMNEDEGQEWLYDLLTEVQLNQFYTKLRDDLQVTRLGHFDYVKTEDLEKIGMGKPAIRRLIDAVKKKKATRRSRIFDKILPGGKTTTDKSDGKKINSPVAKGNQDQVLTCLISEKSLFLQEKLGNGSFGVVRKAEWTTLTGKKIVAVKILRKDVLALPGAFEDFVKEVNAMHTLSHPNLIRLYGIVLSTPLMMVTELAPLGSMLEKLHKEQEKILLSCLCDYAIQIATGMSYLESKRFIHRDLACRNVLLSPPDKVKIGDFGLMRALPNQEDHYVMSDQKKIPFAWCAPESLKIRVFSHASDTWMFGVTLWEMFTYGAEPWMGYNGSQILHMIDVEGKRLQRPNHCPNDIYQLMLQCWSYKPQDRPTFPALKDFLCEVRPQDVKVVQSFSEDGKLKVDEGDYITILDGRPDCYWWKGQNKRSLEVGMFPRQCVDPQRKLAQTDISKPLKNSFIHTGHGDPGGKSWGSPTEIDEVYLRNPMEPPDLHGPAENLKPTHLPDRNKKSFTINSSKLFNYSKLVNDRDDSPVKRKSSHHRATAIVTATSIPNPSTAQTTKHQIDDQPLIDLSDDSEKFDTTIKKQTAPSSLCLLDSLLSSNPSHYGNLELQKPLLDNKNDPFDITSPYRGSYSAGCPVPRQQSESPTKQRQPIVYSRNHSQDDKTKKTVESDSSKASPGDVLPPIPPRGVKLLPPTSTHLTDKGESYYSLPPNEDSDHLYNNMSNQSPHSSTVHVVKPHPSYETSSLERNQVQQTSLYQKKSDKAFDWISDAISNFSVSQSKDENKSTFPLYDQVPDESQNTSGFNYKSPPLYDEVPFEEQIQPKVNKNVSTVQNVEDDNISWDSFDSDFDDDEVDTGMAASAPLPIPTDPDAPPLPPRDYLSSSLDSGRGTFHKKAEKCRINPILQEGKQLSHTHYFLLAPREENQQRKQKPNTAEIKPFSVDGTQINDNHRSSTGCEYQNVPNLSLPGSRLSSASDDLSWMKSVDSNRKSRKSSAPLNMQKSRKVPNVEFLSTSPREKVFSVMNSVIGVTDEECHAALCHASWDIESAIRFLKTEQLFRLGITRREKCEKLLDALNWNLELASSVLLDEVKSPYSMESQV</sequence>
<feature type="compositionally biased region" description="Basic and acidic residues" evidence="40">
    <location>
        <begin position="685"/>
        <end position="699"/>
    </location>
</feature>
<dbReference type="PRINTS" id="PR00109">
    <property type="entry name" value="TYRKINASE"/>
</dbReference>
<keyword evidence="13" id="KW-1003">Cell membrane</keyword>
<dbReference type="GO" id="GO:0004674">
    <property type="term" value="F:protein serine/threonine kinase activity"/>
    <property type="evidence" value="ECO:0007669"/>
    <property type="project" value="UniProtKB-KW"/>
</dbReference>
<dbReference type="InterPro" id="IPR055175">
    <property type="entry name" value="ACK/TNK-like_SAM"/>
</dbReference>
<evidence type="ECO:0000256" key="21">
    <source>
        <dbReference type="ARBA" id="ARBA00022741"/>
    </source>
</evidence>
<evidence type="ECO:0000256" key="37">
    <source>
        <dbReference type="ARBA" id="ARBA00077194"/>
    </source>
</evidence>
<feature type="compositionally biased region" description="Polar residues" evidence="40">
    <location>
        <begin position="745"/>
        <end position="759"/>
    </location>
</feature>